<evidence type="ECO:0000256" key="6">
    <source>
        <dbReference type="ARBA" id="ARBA00022989"/>
    </source>
</evidence>
<comment type="function">
    <text evidence="9">Part of the tripartite ATP-independent periplasmic (TRAP) transport system.</text>
</comment>
<evidence type="ECO:0000256" key="1">
    <source>
        <dbReference type="ARBA" id="ARBA00004429"/>
    </source>
</evidence>
<dbReference type="Pfam" id="PF04290">
    <property type="entry name" value="DctQ"/>
    <property type="match status" value="1"/>
</dbReference>
<keyword evidence="4 9" id="KW-0997">Cell inner membrane</keyword>
<reference evidence="12" key="1">
    <citation type="journal article" date="2019" name="Int. J. Syst. Evol. Microbiol.">
        <title>The Global Catalogue of Microorganisms (GCM) 10K type strain sequencing project: providing services to taxonomists for standard genome sequencing and annotation.</title>
        <authorList>
            <consortium name="The Broad Institute Genomics Platform"/>
            <consortium name="The Broad Institute Genome Sequencing Center for Infectious Disease"/>
            <person name="Wu L."/>
            <person name="Ma J."/>
        </authorList>
    </citation>
    <scope>NUCLEOTIDE SEQUENCE [LARGE SCALE GENOMIC DNA]</scope>
    <source>
        <strain evidence="12">CGMCC 1.19062</strain>
    </source>
</reference>
<protein>
    <recommendedName>
        <fullName evidence="9">TRAP transporter small permease protein</fullName>
    </recommendedName>
</protein>
<evidence type="ECO:0000256" key="9">
    <source>
        <dbReference type="RuleBase" id="RU369079"/>
    </source>
</evidence>
<name>A0ABW5DQ70_9PROT</name>
<feature type="domain" description="Tripartite ATP-independent periplasmic transporters DctQ component" evidence="10">
    <location>
        <begin position="33"/>
        <end position="160"/>
    </location>
</feature>
<feature type="transmembrane region" description="Helical" evidence="9">
    <location>
        <begin position="133"/>
        <end position="150"/>
    </location>
</feature>
<evidence type="ECO:0000256" key="8">
    <source>
        <dbReference type="ARBA" id="ARBA00038436"/>
    </source>
</evidence>
<evidence type="ECO:0000313" key="11">
    <source>
        <dbReference type="EMBL" id="MFD2262910.1"/>
    </source>
</evidence>
<sequence length="177" mass="19929">MILLKLSGLIDRLNERIGVAVGWLVLAAAVIGAGNATYRYIFHNSSNGWLEIQWYLFSATFLLCAPYTLLRNEHVRIDVVTSRFSARTRAGIDIFGTVFFLFPMALLILYMSIPMVQESYIRHEVSSNAGGLLRWPVKILIPIGFILLILQGVSELIKRVAFLKGLIPDPAEKKQQH</sequence>
<evidence type="ECO:0000256" key="2">
    <source>
        <dbReference type="ARBA" id="ARBA00022448"/>
    </source>
</evidence>
<keyword evidence="12" id="KW-1185">Reference proteome</keyword>
<dbReference type="Proteomes" id="UP001597295">
    <property type="component" value="Unassembled WGS sequence"/>
</dbReference>
<keyword evidence="6 9" id="KW-1133">Transmembrane helix</keyword>
<keyword evidence="2 9" id="KW-0813">Transport</keyword>
<dbReference type="InterPro" id="IPR055348">
    <property type="entry name" value="DctQ"/>
</dbReference>
<organism evidence="11 12">
    <name type="scientific">Lacibacterium aquatile</name>
    <dbReference type="NCBI Taxonomy" id="1168082"/>
    <lineage>
        <taxon>Bacteria</taxon>
        <taxon>Pseudomonadati</taxon>
        <taxon>Pseudomonadota</taxon>
        <taxon>Alphaproteobacteria</taxon>
        <taxon>Rhodospirillales</taxon>
        <taxon>Rhodospirillaceae</taxon>
    </lineage>
</organism>
<dbReference type="PANTHER" id="PTHR35011">
    <property type="entry name" value="2,3-DIKETO-L-GULONATE TRAP TRANSPORTER SMALL PERMEASE PROTEIN YIAM"/>
    <property type="match status" value="1"/>
</dbReference>
<keyword evidence="5 9" id="KW-0812">Transmembrane</keyword>
<evidence type="ECO:0000313" key="12">
    <source>
        <dbReference type="Proteomes" id="UP001597295"/>
    </source>
</evidence>
<feature type="transmembrane region" description="Helical" evidence="9">
    <location>
        <begin position="52"/>
        <end position="70"/>
    </location>
</feature>
<accession>A0ABW5DQ70</accession>
<dbReference type="InterPro" id="IPR007387">
    <property type="entry name" value="TRAP_DctQ"/>
</dbReference>
<dbReference type="PANTHER" id="PTHR35011:SF4">
    <property type="entry name" value="SLL1102 PROTEIN"/>
    <property type="match status" value="1"/>
</dbReference>
<dbReference type="RefSeq" id="WP_379875879.1">
    <property type="nucleotide sequence ID" value="NZ_JBHUIP010000006.1"/>
</dbReference>
<feature type="transmembrane region" description="Helical" evidence="9">
    <location>
        <begin position="91"/>
        <end position="113"/>
    </location>
</feature>
<proteinExistence type="inferred from homology"/>
<keyword evidence="7 9" id="KW-0472">Membrane</keyword>
<evidence type="ECO:0000256" key="5">
    <source>
        <dbReference type="ARBA" id="ARBA00022692"/>
    </source>
</evidence>
<comment type="subunit">
    <text evidence="9">The complex comprises the extracytoplasmic solute receptor protein and the two transmembrane proteins.</text>
</comment>
<keyword evidence="3" id="KW-1003">Cell membrane</keyword>
<evidence type="ECO:0000259" key="10">
    <source>
        <dbReference type="Pfam" id="PF04290"/>
    </source>
</evidence>
<evidence type="ECO:0000256" key="4">
    <source>
        <dbReference type="ARBA" id="ARBA00022519"/>
    </source>
</evidence>
<gene>
    <name evidence="11" type="ORF">ACFSM5_08425</name>
</gene>
<evidence type="ECO:0000256" key="7">
    <source>
        <dbReference type="ARBA" id="ARBA00023136"/>
    </source>
</evidence>
<feature type="transmembrane region" description="Helical" evidence="9">
    <location>
        <begin position="21"/>
        <end position="40"/>
    </location>
</feature>
<dbReference type="EMBL" id="JBHUIP010000006">
    <property type="protein sequence ID" value="MFD2262910.1"/>
    <property type="molecule type" value="Genomic_DNA"/>
</dbReference>
<comment type="caution">
    <text evidence="11">The sequence shown here is derived from an EMBL/GenBank/DDBJ whole genome shotgun (WGS) entry which is preliminary data.</text>
</comment>
<comment type="subcellular location">
    <subcellularLocation>
        <location evidence="1 9">Cell inner membrane</location>
        <topology evidence="1 9">Multi-pass membrane protein</topology>
    </subcellularLocation>
</comment>
<evidence type="ECO:0000256" key="3">
    <source>
        <dbReference type="ARBA" id="ARBA00022475"/>
    </source>
</evidence>
<comment type="similarity">
    <text evidence="8 9">Belongs to the TRAP transporter small permease family.</text>
</comment>